<dbReference type="OrthoDB" id="3162439at2759"/>
<keyword evidence="4" id="KW-1185">Reference proteome</keyword>
<dbReference type="AlphaFoldDB" id="A0A166BR78"/>
<evidence type="ECO:0000256" key="1">
    <source>
        <dbReference type="SAM" id="MobiDB-lite"/>
    </source>
</evidence>
<feature type="region of interest" description="Disordered" evidence="1">
    <location>
        <begin position="1"/>
        <end position="44"/>
    </location>
</feature>
<organism evidence="3 4">
    <name type="scientific">Sistotremastrum suecicum HHB10207 ss-3</name>
    <dbReference type="NCBI Taxonomy" id="1314776"/>
    <lineage>
        <taxon>Eukaryota</taxon>
        <taxon>Fungi</taxon>
        <taxon>Dikarya</taxon>
        <taxon>Basidiomycota</taxon>
        <taxon>Agaricomycotina</taxon>
        <taxon>Agaricomycetes</taxon>
        <taxon>Sistotremastrales</taxon>
        <taxon>Sistotremastraceae</taxon>
        <taxon>Sistotremastrum</taxon>
    </lineage>
</organism>
<dbReference type="PANTHER" id="PTHR33840:SF2">
    <property type="entry name" value="TLE1 PHOSPHOLIPASE DOMAIN-CONTAINING PROTEIN"/>
    <property type="match status" value="1"/>
</dbReference>
<evidence type="ECO:0000313" key="4">
    <source>
        <dbReference type="Proteomes" id="UP000076798"/>
    </source>
</evidence>
<protein>
    <recommendedName>
        <fullName evidence="2">T6SS Phospholipase effector Tle1-like catalytic domain-containing protein</fullName>
    </recommendedName>
</protein>
<sequence length="535" mass="60680">MSFRKRSPTSESPMFVRFDRASSPEDDGEYAMSPTSSSQSHHVTAVDYGDQTEDLEYSGAPATVGGFKLRSRKQPKRQATVYESDATCLPPIMVGRQRTLVLCFDGTGDQFDNDNSNIVNLFALLKKDDKNVQMCYYQAGIGTYATPGLQLPGMTTVVKILDDAVAWYLDRHVKEGYEFSCDLLVMENYEAGDKICMFGFSRGAYTARALAGMLHKVGLIPACNLQQVPFAWQMYKDNSPMGWEMSKGFKKTFSVDVDIDFLGVFDTVASVGFFGYTLPFTASNYAIRTFRHALALDERRSRFKANYWHQPTHGQDNLGDRPEDKLKTIRHGHESREGHGTSKGYRKADRWRESGFSETDVKEVWFAGCHCDVGGGSTPNETPFTLAQVPLRWMVRECFRSNTGILFDIDALLEVGLEPENLFPEVIVPRPMPTSKLGYDFDHPDLASALSPMFDQLAIRPLWWILEFLPVKDRKQRAKDKAWYDSLLINLGRARQVPDHLEEIHVHRSVKMRMDAMGYTPKARGLHPRHIVWVD</sequence>
<dbReference type="Pfam" id="PF09994">
    <property type="entry name" value="T6SS_Tle1-like_cat"/>
    <property type="match status" value="1"/>
</dbReference>
<name>A0A166BR78_9AGAM</name>
<accession>A0A166BR78</accession>
<dbReference type="Proteomes" id="UP000076798">
    <property type="component" value="Unassembled WGS sequence"/>
</dbReference>
<dbReference type="PANTHER" id="PTHR33840">
    <property type="match status" value="1"/>
</dbReference>
<evidence type="ECO:0000259" key="2">
    <source>
        <dbReference type="Pfam" id="PF09994"/>
    </source>
</evidence>
<feature type="domain" description="T6SS Phospholipase effector Tle1-like catalytic" evidence="2">
    <location>
        <begin position="98"/>
        <end position="397"/>
    </location>
</feature>
<feature type="compositionally biased region" description="Polar residues" evidence="1">
    <location>
        <begin position="33"/>
        <end position="42"/>
    </location>
</feature>
<dbReference type="EMBL" id="KV428102">
    <property type="protein sequence ID" value="KZT36656.1"/>
    <property type="molecule type" value="Genomic_DNA"/>
</dbReference>
<dbReference type="InterPro" id="IPR018712">
    <property type="entry name" value="Tle1-like_cat"/>
</dbReference>
<reference evidence="3 4" key="1">
    <citation type="journal article" date="2016" name="Mol. Biol. Evol.">
        <title>Comparative Genomics of Early-Diverging Mushroom-Forming Fungi Provides Insights into the Origins of Lignocellulose Decay Capabilities.</title>
        <authorList>
            <person name="Nagy L.G."/>
            <person name="Riley R."/>
            <person name="Tritt A."/>
            <person name="Adam C."/>
            <person name="Daum C."/>
            <person name="Floudas D."/>
            <person name="Sun H."/>
            <person name="Yadav J.S."/>
            <person name="Pangilinan J."/>
            <person name="Larsson K.H."/>
            <person name="Matsuura K."/>
            <person name="Barry K."/>
            <person name="Labutti K."/>
            <person name="Kuo R."/>
            <person name="Ohm R.A."/>
            <person name="Bhattacharya S.S."/>
            <person name="Shirouzu T."/>
            <person name="Yoshinaga Y."/>
            <person name="Martin F.M."/>
            <person name="Grigoriev I.V."/>
            <person name="Hibbett D.S."/>
        </authorList>
    </citation>
    <scope>NUCLEOTIDE SEQUENCE [LARGE SCALE GENOMIC DNA]</scope>
    <source>
        <strain evidence="3 4">HHB10207 ss-3</strain>
    </source>
</reference>
<dbReference type="STRING" id="1314776.A0A166BR78"/>
<evidence type="ECO:0000313" key="3">
    <source>
        <dbReference type="EMBL" id="KZT36656.1"/>
    </source>
</evidence>
<proteinExistence type="predicted"/>
<gene>
    <name evidence="3" type="ORF">SISSUDRAFT_1034707</name>
</gene>